<dbReference type="PROSITE" id="PS50893">
    <property type="entry name" value="ABC_TRANSPORTER_2"/>
    <property type="match status" value="1"/>
</dbReference>
<feature type="domain" description="ABC transporter" evidence="5">
    <location>
        <begin position="5"/>
        <end position="226"/>
    </location>
</feature>
<sequence length="227" mass="24890">MSPLFDLAGIHYAYPGHRPILNGADLQLFTGERLCLNGHNGAGKSTLLQIMTGLLKPSAGSVTAFGRERKAEADFTEVRRRAGFVFQDPDDQLFCPTVAEDVAFGPLNLGKSKDEAMAIVEATLDMLNLTSFRDRITHKLSGGEKRLVSLATVLAMEPDALLLDEPTTALDERTTERLVEILLELPQAMVVISHDPHFRHKIATRTIRLEDGAVHRPAPTCKHAKTA</sequence>
<protein>
    <submittedName>
        <fullName evidence="6">Cobalt/nickel transport system ATP-binding protein</fullName>
    </submittedName>
</protein>
<gene>
    <name evidence="6" type="ORF">DFP90_101480</name>
</gene>
<dbReference type="InterPro" id="IPR003439">
    <property type="entry name" value="ABC_transporter-like_ATP-bd"/>
</dbReference>
<dbReference type="PANTHER" id="PTHR43553:SF24">
    <property type="entry name" value="ENERGY-COUPLING FACTOR TRANSPORTER ATP-BINDING PROTEIN ECFA1"/>
    <property type="match status" value="1"/>
</dbReference>
<evidence type="ECO:0000259" key="5">
    <source>
        <dbReference type="PROSITE" id="PS50893"/>
    </source>
</evidence>
<evidence type="ECO:0000256" key="1">
    <source>
        <dbReference type="ARBA" id="ARBA00005417"/>
    </source>
</evidence>
<dbReference type="AlphaFoldDB" id="A0A3D9HW46"/>
<comment type="caution">
    <text evidence="6">The sequence shown here is derived from an EMBL/GenBank/DDBJ whole genome shotgun (WGS) entry which is preliminary data.</text>
</comment>
<comment type="similarity">
    <text evidence="1">Belongs to the ABC transporter superfamily.</text>
</comment>
<dbReference type="InterPro" id="IPR027417">
    <property type="entry name" value="P-loop_NTPase"/>
</dbReference>
<evidence type="ECO:0000256" key="3">
    <source>
        <dbReference type="ARBA" id="ARBA00022741"/>
    </source>
</evidence>
<dbReference type="EMBL" id="QRDW01000001">
    <property type="protein sequence ID" value="RED53687.1"/>
    <property type="molecule type" value="Genomic_DNA"/>
</dbReference>
<organism evidence="6 7">
    <name type="scientific">Aestuariispira insulae</name>
    <dbReference type="NCBI Taxonomy" id="1461337"/>
    <lineage>
        <taxon>Bacteria</taxon>
        <taxon>Pseudomonadati</taxon>
        <taxon>Pseudomonadota</taxon>
        <taxon>Alphaproteobacteria</taxon>
        <taxon>Rhodospirillales</taxon>
        <taxon>Kiloniellaceae</taxon>
        <taxon>Aestuariispira</taxon>
    </lineage>
</organism>
<dbReference type="GO" id="GO:0042626">
    <property type="term" value="F:ATPase-coupled transmembrane transporter activity"/>
    <property type="evidence" value="ECO:0007669"/>
    <property type="project" value="TreeGrafter"/>
</dbReference>
<dbReference type="InterPro" id="IPR015856">
    <property type="entry name" value="ABC_transpr_CbiO/EcfA_su"/>
</dbReference>
<dbReference type="Pfam" id="PF00005">
    <property type="entry name" value="ABC_tran"/>
    <property type="match status" value="1"/>
</dbReference>
<dbReference type="Gene3D" id="3.40.50.300">
    <property type="entry name" value="P-loop containing nucleotide triphosphate hydrolases"/>
    <property type="match status" value="1"/>
</dbReference>
<keyword evidence="3" id="KW-0547">Nucleotide-binding</keyword>
<dbReference type="GO" id="GO:0043190">
    <property type="term" value="C:ATP-binding cassette (ABC) transporter complex"/>
    <property type="evidence" value="ECO:0007669"/>
    <property type="project" value="TreeGrafter"/>
</dbReference>
<evidence type="ECO:0000256" key="2">
    <source>
        <dbReference type="ARBA" id="ARBA00022448"/>
    </source>
</evidence>
<dbReference type="PANTHER" id="PTHR43553">
    <property type="entry name" value="HEAVY METAL TRANSPORTER"/>
    <property type="match status" value="1"/>
</dbReference>
<proteinExistence type="inferred from homology"/>
<evidence type="ECO:0000313" key="7">
    <source>
        <dbReference type="Proteomes" id="UP000256845"/>
    </source>
</evidence>
<dbReference type="InterPro" id="IPR050095">
    <property type="entry name" value="ECF_ABC_transporter_ATP-bd"/>
</dbReference>
<name>A0A3D9HW46_9PROT</name>
<dbReference type="CDD" id="cd03225">
    <property type="entry name" value="ABC_cobalt_CbiO_domain1"/>
    <property type="match status" value="1"/>
</dbReference>
<dbReference type="SMART" id="SM00382">
    <property type="entry name" value="AAA"/>
    <property type="match status" value="1"/>
</dbReference>
<dbReference type="InterPro" id="IPR017871">
    <property type="entry name" value="ABC_transporter-like_CS"/>
</dbReference>
<dbReference type="OrthoDB" id="9782163at2"/>
<evidence type="ECO:0000313" key="6">
    <source>
        <dbReference type="EMBL" id="RED53687.1"/>
    </source>
</evidence>
<evidence type="ECO:0000256" key="4">
    <source>
        <dbReference type="ARBA" id="ARBA00022840"/>
    </source>
</evidence>
<dbReference type="Proteomes" id="UP000256845">
    <property type="component" value="Unassembled WGS sequence"/>
</dbReference>
<accession>A0A3D9HW46</accession>
<dbReference type="PROSITE" id="PS00211">
    <property type="entry name" value="ABC_TRANSPORTER_1"/>
    <property type="match status" value="1"/>
</dbReference>
<reference evidence="6 7" key="1">
    <citation type="submission" date="2018-07" db="EMBL/GenBank/DDBJ databases">
        <title>Genomic Encyclopedia of Type Strains, Phase III (KMG-III): the genomes of soil and plant-associated and newly described type strains.</title>
        <authorList>
            <person name="Whitman W."/>
        </authorList>
    </citation>
    <scope>NUCLEOTIDE SEQUENCE [LARGE SCALE GENOMIC DNA]</scope>
    <source>
        <strain evidence="6 7">CECT 8488</strain>
    </source>
</reference>
<dbReference type="InterPro" id="IPR003593">
    <property type="entry name" value="AAA+_ATPase"/>
</dbReference>
<dbReference type="GO" id="GO:0005524">
    <property type="term" value="F:ATP binding"/>
    <property type="evidence" value="ECO:0007669"/>
    <property type="project" value="UniProtKB-KW"/>
</dbReference>
<keyword evidence="7" id="KW-1185">Reference proteome</keyword>
<keyword evidence="2" id="KW-0813">Transport</keyword>
<dbReference type="RefSeq" id="WP_115934802.1">
    <property type="nucleotide sequence ID" value="NZ_QRDW01000001.1"/>
</dbReference>
<dbReference type="SUPFAM" id="SSF52540">
    <property type="entry name" value="P-loop containing nucleoside triphosphate hydrolases"/>
    <property type="match status" value="1"/>
</dbReference>
<keyword evidence="4 6" id="KW-0067">ATP-binding</keyword>
<dbReference type="GO" id="GO:0016887">
    <property type="term" value="F:ATP hydrolysis activity"/>
    <property type="evidence" value="ECO:0007669"/>
    <property type="project" value="InterPro"/>
</dbReference>